<keyword evidence="7" id="KW-1133">Transmembrane helix</keyword>
<name>A0A5C7H4T8_9ROSI</name>
<dbReference type="GO" id="GO:0009055">
    <property type="term" value="F:electron transfer activity"/>
    <property type="evidence" value="ECO:0007669"/>
    <property type="project" value="InterPro"/>
</dbReference>
<evidence type="ECO:0000256" key="2">
    <source>
        <dbReference type="ARBA" id="ARBA00022448"/>
    </source>
</evidence>
<evidence type="ECO:0000313" key="15">
    <source>
        <dbReference type="Proteomes" id="UP000323000"/>
    </source>
</evidence>
<keyword evidence="5 12" id="KW-0732">Signal</keyword>
<evidence type="ECO:0000256" key="4">
    <source>
        <dbReference type="ARBA" id="ARBA00022723"/>
    </source>
</evidence>
<evidence type="ECO:0000256" key="12">
    <source>
        <dbReference type="SAM" id="SignalP"/>
    </source>
</evidence>
<dbReference type="InterPro" id="IPR039391">
    <property type="entry name" value="Phytocyanin-like"/>
</dbReference>
<dbReference type="FunFam" id="2.60.40.420:FF:000067">
    <property type="entry name" value="Cupredoxin superfamily protein"/>
    <property type="match status" value="1"/>
</dbReference>
<evidence type="ECO:0000256" key="1">
    <source>
        <dbReference type="ARBA" id="ARBA00004479"/>
    </source>
</evidence>
<keyword evidence="10" id="KW-1015">Disulfide bond</keyword>
<dbReference type="Gene3D" id="2.60.40.420">
    <property type="entry name" value="Cupredoxins - blue copper proteins"/>
    <property type="match status" value="1"/>
</dbReference>
<keyword evidence="9" id="KW-0472">Membrane</keyword>
<dbReference type="Proteomes" id="UP000323000">
    <property type="component" value="Chromosome 11"/>
</dbReference>
<dbReference type="GO" id="GO:0046872">
    <property type="term" value="F:metal ion binding"/>
    <property type="evidence" value="ECO:0007669"/>
    <property type="project" value="UniProtKB-KW"/>
</dbReference>
<gene>
    <name evidence="14" type="ORF">EZV62_024273</name>
</gene>
<evidence type="ECO:0000256" key="6">
    <source>
        <dbReference type="ARBA" id="ARBA00022982"/>
    </source>
</evidence>
<comment type="subcellular location">
    <subcellularLocation>
        <location evidence="1">Membrane</location>
        <topology evidence="1">Single-pass type I membrane protein</topology>
    </subcellularLocation>
</comment>
<protein>
    <recommendedName>
        <fullName evidence="13">Phytocyanin domain-containing protein</fullName>
    </recommendedName>
</protein>
<feature type="chain" id="PRO_5022803250" description="Phytocyanin domain-containing protein" evidence="12">
    <location>
        <begin position="30"/>
        <end position="129"/>
    </location>
</feature>
<evidence type="ECO:0000313" key="14">
    <source>
        <dbReference type="EMBL" id="TXG51749.1"/>
    </source>
</evidence>
<keyword evidence="8" id="KW-0186">Copper</keyword>
<keyword evidence="15" id="KW-1185">Reference proteome</keyword>
<reference evidence="15" key="1">
    <citation type="journal article" date="2019" name="Gigascience">
        <title>De novo genome assembly of the endangered Acer yangbiense, a plant species with extremely small populations endemic to Yunnan Province, China.</title>
        <authorList>
            <person name="Yang J."/>
            <person name="Wariss H.M."/>
            <person name="Tao L."/>
            <person name="Zhang R."/>
            <person name="Yun Q."/>
            <person name="Hollingsworth P."/>
            <person name="Dao Z."/>
            <person name="Luo G."/>
            <person name="Guo H."/>
            <person name="Ma Y."/>
            <person name="Sun W."/>
        </authorList>
    </citation>
    <scope>NUCLEOTIDE SEQUENCE [LARGE SCALE GENOMIC DNA]</scope>
    <source>
        <strain evidence="15">cv. Malutang</strain>
    </source>
</reference>
<evidence type="ECO:0000256" key="5">
    <source>
        <dbReference type="ARBA" id="ARBA00022729"/>
    </source>
</evidence>
<evidence type="ECO:0000256" key="10">
    <source>
        <dbReference type="ARBA" id="ARBA00023157"/>
    </source>
</evidence>
<organism evidence="14 15">
    <name type="scientific">Acer yangbiense</name>
    <dbReference type="NCBI Taxonomy" id="1000413"/>
    <lineage>
        <taxon>Eukaryota</taxon>
        <taxon>Viridiplantae</taxon>
        <taxon>Streptophyta</taxon>
        <taxon>Embryophyta</taxon>
        <taxon>Tracheophyta</taxon>
        <taxon>Spermatophyta</taxon>
        <taxon>Magnoliopsida</taxon>
        <taxon>eudicotyledons</taxon>
        <taxon>Gunneridae</taxon>
        <taxon>Pentapetalae</taxon>
        <taxon>rosids</taxon>
        <taxon>malvids</taxon>
        <taxon>Sapindales</taxon>
        <taxon>Sapindaceae</taxon>
        <taxon>Hippocastanoideae</taxon>
        <taxon>Acereae</taxon>
        <taxon>Acer</taxon>
    </lineage>
</organism>
<dbReference type="SUPFAM" id="SSF49503">
    <property type="entry name" value="Cupredoxins"/>
    <property type="match status" value="1"/>
</dbReference>
<dbReference type="OrthoDB" id="687943at2759"/>
<sequence>MFSLPYRYSNMIILYLVLAASLNILEARGATHVVGGSDGWTLFTDSTNWTKGKEFHVGDVLVFNYESELHNVMQVNSTEYEDCIKVPYIRVFTSGCDSLVLSEVGQFWYICGVGDHCDNGQKLSINVVP</sequence>
<keyword evidence="6" id="KW-0249">Electron transport</keyword>
<comment type="caution">
    <text evidence="14">The sequence shown here is derived from an EMBL/GenBank/DDBJ whole genome shotgun (WGS) entry which is preliminary data.</text>
</comment>
<keyword evidence="2" id="KW-0813">Transport</keyword>
<dbReference type="AlphaFoldDB" id="A0A5C7H4T8"/>
<evidence type="ECO:0000256" key="3">
    <source>
        <dbReference type="ARBA" id="ARBA00022692"/>
    </source>
</evidence>
<keyword evidence="4" id="KW-0479">Metal-binding</keyword>
<keyword evidence="3" id="KW-0812">Transmembrane</keyword>
<proteinExistence type="predicted"/>
<dbReference type="EMBL" id="VAHF01000011">
    <property type="protein sequence ID" value="TXG51749.1"/>
    <property type="molecule type" value="Genomic_DNA"/>
</dbReference>
<evidence type="ECO:0000256" key="9">
    <source>
        <dbReference type="ARBA" id="ARBA00023136"/>
    </source>
</evidence>
<dbReference type="PANTHER" id="PTHR33021:SF171">
    <property type="entry name" value="BLUE COPPER-BINDING PROTEIN-LIKE"/>
    <property type="match status" value="1"/>
</dbReference>
<evidence type="ECO:0000256" key="8">
    <source>
        <dbReference type="ARBA" id="ARBA00023008"/>
    </source>
</evidence>
<dbReference type="GO" id="GO:0009610">
    <property type="term" value="P:response to symbiotic fungus"/>
    <property type="evidence" value="ECO:0007669"/>
    <property type="project" value="UniProtKB-ARBA"/>
</dbReference>
<accession>A0A5C7H4T8</accession>
<evidence type="ECO:0000256" key="11">
    <source>
        <dbReference type="ARBA" id="ARBA00023180"/>
    </source>
</evidence>
<dbReference type="PROSITE" id="PS51485">
    <property type="entry name" value="PHYTOCYANIN"/>
    <property type="match status" value="1"/>
</dbReference>
<dbReference type="InterPro" id="IPR008972">
    <property type="entry name" value="Cupredoxin"/>
</dbReference>
<dbReference type="PANTHER" id="PTHR33021">
    <property type="entry name" value="BLUE COPPER PROTEIN"/>
    <property type="match status" value="1"/>
</dbReference>
<dbReference type="InterPro" id="IPR003245">
    <property type="entry name" value="Phytocyanin_dom"/>
</dbReference>
<dbReference type="Pfam" id="PF02298">
    <property type="entry name" value="Cu_bind_like"/>
    <property type="match status" value="1"/>
</dbReference>
<feature type="domain" description="Phytocyanin" evidence="13">
    <location>
        <begin position="30"/>
        <end position="129"/>
    </location>
</feature>
<keyword evidence="11" id="KW-0325">Glycoprotein</keyword>
<dbReference type="CDD" id="cd04216">
    <property type="entry name" value="Phytocyanin"/>
    <property type="match status" value="1"/>
</dbReference>
<dbReference type="GO" id="GO:0005886">
    <property type="term" value="C:plasma membrane"/>
    <property type="evidence" value="ECO:0007669"/>
    <property type="project" value="TreeGrafter"/>
</dbReference>
<feature type="signal peptide" evidence="12">
    <location>
        <begin position="1"/>
        <end position="29"/>
    </location>
</feature>
<evidence type="ECO:0000256" key="7">
    <source>
        <dbReference type="ARBA" id="ARBA00022989"/>
    </source>
</evidence>
<evidence type="ECO:0000259" key="13">
    <source>
        <dbReference type="PROSITE" id="PS51485"/>
    </source>
</evidence>